<dbReference type="Gene3D" id="3.40.50.720">
    <property type="entry name" value="NAD(P)-binding Rossmann-like Domain"/>
    <property type="match status" value="1"/>
</dbReference>
<comment type="caution">
    <text evidence="2">The sequence shown here is derived from an EMBL/GenBank/DDBJ whole genome shotgun (WGS) entry which is preliminary data.</text>
</comment>
<gene>
    <name evidence="2" type="ORF">Lp19_0241</name>
</gene>
<dbReference type="CDD" id="cd05269">
    <property type="entry name" value="TMR_SDR_a"/>
    <property type="match status" value="1"/>
</dbReference>
<dbReference type="KEGG" id="lpb:SH83_13485"/>
<sequence length="283" mass="30461">MKYAVTAATGKFGQSAVSTLNAKVGAENVLVIARNQDKAAQLFPDNPIRIGNYDDVDSMTKAFENVERVLFVSSQPGGPVDRATAHKNVVTALNAAHVKFVAYTSFPNAQAAVSALANDHRATENAIKATNIAHSFLRNNWYLENEMGFLQSGAHNQETLYWANNTAGWALEREYAEAAATVLMTDAPQEVYEFAGTPLTYAALGQALQEATGNQVKITQVSQDAYVQFLETTGLNHDTAALFASFQSPINDGALAEKSADLAHVLGRQPLEASVAIKEILAR</sequence>
<dbReference type="PANTHER" id="PTHR47129">
    <property type="entry name" value="QUINONE OXIDOREDUCTASE 2"/>
    <property type="match status" value="1"/>
</dbReference>
<name>A0A151G862_LACPN</name>
<proteinExistence type="predicted"/>
<dbReference type="EMBL" id="LUXM01000005">
    <property type="protein sequence ID" value="KZU98357.1"/>
    <property type="molecule type" value="Genomic_DNA"/>
</dbReference>
<dbReference type="PANTHER" id="PTHR47129:SF1">
    <property type="entry name" value="NMRA-LIKE DOMAIN-CONTAINING PROTEIN"/>
    <property type="match status" value="1"/>
</dbReference>
<dbReference type="RefSeq" id="WP_003643460.1">
    <property type="nucleotide sequence ID" value="NZ_AP028153.1"/>
</dbReference>
<evidence type="ECO:0000313" key="3">
    <source>
        <dbReference type="Proteomes" id="UP000076882"/>
    </source>
</evidence>
<reference evidence="2 3" key="1">
    <citation type="submission" date="2016-03" db="EMBL/GenBank/DDBJ databases">
        <title>Comparative genomics of 54 Lactobacillus plantarum strains reveals genomic uncoupling from niche constraints.</title>
        <authorList>
            <person name="Martino M.E."/>
        </authorList>
    </citation>
    <scope>NUCLEOTIDE SEQUENCE [LARGE SCALE GENOMIC DNA]</scope>
    <source>
        <strain evidence="2 3">19.1</strain>
    </source>
</reference>
<dbReference type="Gene3D" id="3.90.25.10">
    <property type="entry name" value="UDP-galactose 4-epimerase, domain 1"/>
    <property type="match status" value="1"/>
</dbReference>
<dbReference type="PATRIC" id="fig|1590.143.peg.2482"/>
<dbReference type="SUPFAM" id="SSF51735">
    <property type="entry name" value="NAD(P)-binding Rossmann-fold domains"/>
    <property type="match status" value="1"/>
</dbReference>
<dbReference type="Pfam" id="PF13460">
    <property type="entry name" value="NAD_binding_10"/>
    <property type="match status" value="1"/>
</dbReference>
<evidence type="ECO:0000259" key="1">
    <source>
        <dbReference type="Pfam" id="PF13460"/>
    </source>
</evidence>
<dbReference type="AlphaFoldDB" id="A0A151G862"/>
<dbReference type="InterPro" id="IPR036291">
    <property type="entry name" value="NAD(P)-bd_dom_sf"/>
</dbReference>
<dbReference type="InterPro" id="IPR016040">
    <property type="entry name" value="NAD(P)-bd_dom"/>
</dbReference>
<feature type="domain" description="NAD(P)-binding" evidence="1">
    <location>
        <begin position="8"/>
        <end position="146"/>
    </location>
</feature>
<protein>
    <submittedName>
        <fullName evidence="2">Oxidoreductase</fullName>
    </submittedName>
</protein>
<accession>A0A151G862</accession>
<dbReference type="InterPro" id="IPR052718">
    <property type="entry name" value="NmrA-type_oxidoreductase"/>
</dbReference>
<evidence type="ECO:0000313" key="2">
    <source>
        <dbReference type="EMBL" id="KZU98357.1"/>
    </source>
</evidence>
<dbReference type="Proteomes" id="UP000076882">
    <property type="component" value="Unassembled WGS sequence"/>
</dbReference>
<organism evidence="2 3">
    <name type="scientific">Lactiplantibacillus plantarum</name>
    <name type="common">Lactobacillus plantarum</name>
    <dbReference type="NCBI Taxonomy" id="1590"/>
    <lineage>
        <taxon>Bacteria</taxon>
        <taxon>Bacillati</taxon>
        <taxon>Bacillota</taxon>
        <taxon>Bacilli</taxon>
        <taxon>Lactobacillales</taxon>
        <taxon>Lactobacillaceae</taxon>
        <taxon>Lactiplantibacillus</taxon>
    </lineage>
</organism>